<keyword evidence="1" id="KW-0472">Membrane</keyword>
<protein>
    <submittedName>
        <fullName evidence="2">Uncharacterized protein</fullName>
    </submittedName>
</protein>
<feature type="transmembrane region" description="Helical" evidence="1">
    <location>
        <begin position="13"/>
        <end position="30"/>
    </location>
</feature>
<sequence length="79" mass="9204">MILKKHSNKSGDVLFHIFSLVSFSCDFIMFDKCENRERGHLNCYVTTTFEAENINKIEKEKKTGSFGVAFSWVFCGFFF</sequence>
<gene>
    <name evidence="2" type="ORF">VNO80_22635</name>
</gene>
<dbReference type="Proteomes" id="UP001374584">
    <property type="component" value="Unassembled WGS sequence"/>
</dbReference>
<keyword evidence="1" id="KW-0812">Transmembrane</keyword>
<evidence type="ECO:0000313" key="2">
    <source>
        <dbReference type="EMBL" id="KAK7348086.1"/>
    </source>
</evidence>
<name>A0AAN9M635_PHACN</name>
<keyword evidence="3" id="KW-1185">Reference proteome</keyword>
<keyword evidence="1" id="KW-1133">Transmembrane helix</keyword>
<dbReference type="PROSITE" id="PS51257">
    <property type="entry name" value="PROKAR_LIPOPROTEIN"/>
    <property type="match status" value="1"/>
</dbReference>
<dbReference type="AlphaFoldDB" id="A0AAN9M635"/>
<comment type="caution">
    <text evidence="2">The sequence shown here is derived from an EMBL/GenBank/DDBJ whole genome shotgun (WGS) entry which is preliminary data.</text>
</comment>
<organism evidence="2 3">
    <name type="scientific">Phaseolus coccineus</name>
    <name type="common">Scarlet runner bean</name>
    <name type="synonym">Phaseolus multiflorus</name>
    <dbReference type="NCBI Taxonomy" id="3886"/>
    <lineage>
        <taxon>Eukaryota</taxon>
        <taxon>Viridiplantae</taxon>
        <taxon>Streptophyta</taxon>
        <taxon>Embryophyta</taxon>
        <taxon>Tracheophyta</taxon>
        <taxon>Spermatophyta</taxon>
        <taxon>Magnoliopsida</taxon>
        <taxon>eudicotyledons</taxon>
        <taxon>Gunneridae</taxon>
        <taxon>Pentapetalae</taxon>
        <taxon>rosids</taxon>
        <taxon>fabids</taxon>
        <taxon>Fabales</taxon>
        <taxon>Fabaceae</taxon>
        <taxon>Papilionoideae</taxon>
        <taxon>50 kb inversion clade</taxon>
        <taxon>NPAAA clade</taxon>
        <taxon>indigoferoid/millettioid clade</taxon>
        <taxon>Phaseoleae</taxon>
        <taxon>Phaseolus</taxon>
    </lineage>
</organism>
<accession>A0AAN9M635</accession>
<evidence type="ECO:0000256" key="1">
    <source>
        <dbReference type="SAM" id="Phobius"/>
    </source>
</evidence>
<dbReference type="EMBL" id="JAYMYR010000008">
    <property type="protein sequence ID" value="KAK7348086.1"/>
    <property type="molecule type" value="Genomic_DNA"/>
</dbReference>
<reference evidence="2 3" key="1">
    <citation type="submission" date="2024-01" db="EMBL/GenBank/DDBJ databases">
        <title>The genomes of 5 underutilized Papilionoideae crops provide insights into root nodulation and disease resistanc.</title>
        <authorList>
            <person name="Jiang F."/>
        </authorList>
    </citation>
    <scope>NUCLEOTIDE SEQUENCE [LARGE SCALE GENOMIC DNA]</scope>
    <source>
        <strain evidence="2">JINMINGXINNONG_FW02</strain>
        <tissue evidence="2">Leaves</tissue>
    </source>
</reference>
<evidence type="ECO:0000313" key="3">
    <source>
        <dbReference type="Proteomes" id="UP001374584"/>
    </source>
</evidence>
<proteinExistence type="predicted"/>